<gene>
    <name evidence="1" type="ORF">ACFSUE_15360</name>
</gene>
<evidence type="ECO:0000313" key="2">
    <source>
        <dbReference type="Proteomes" id="UP001597399"/>
    </source>
</evidence>
<dbReference type="Proteomes" id="UP001597399">
    <property type="component" value="Unassembled WGS sequence"/>
</dbReference>
<proteinExistence type="predicted"/>
<dbReference type="EMBL" id="JBHUMQ010000034">
    <property type="protein sequence ID" value="MFD2694993.1"/>
    <property type="molecule type" value="Genomic_DNA"/>
</dbReference>
<organism evidence="1 2">
    <name type="scientific">Sporolactobacillus shoreicorticis</name>
    <dbReference type="NCBI Taxonomy" id="1923877"/>
    <lineage>
        <taxon>Bacteria</taxon>
        <taxon>Bacillati</taxon>
        <taxon>Bacillota</taxon>
        <taxon>Bacilli</taxon>
        <taxon>Bacillales</taxon>
        <taxon>Sporolactobacillaceae</taxon>
        <taxon>Sporolactobacillus</taxon>
    </lineage>
</organism>
<comment type="caution">
    <text evidence="1">The sequence shown here is derived from an EMBL/GenBank/DDBJ whole genome shotgun (WGS) entry which is preliminary data.</text>
</comment>
<keyword evidence="2" id="KW-1185">Reference proteome</keyword>
<dbReference type="RefSeq" id="WP_253064685.1">
    <property type="nucleotide sequence ID" value="NZ_JAMXWM010000031.1"/>
</dbReference>
<protein>
    <submittedName>
        <fullName evidence="1">Uncharacterized protein</fullName>
    </submittedName>
</protein>
<reference evidence="2" key="1">
    <citation type="journal article" date="2019" name="Int. J. Syst. Evol. Microbiol.">
        <title>The Global Catalogue of Microorganisms (GCM) 10K type strain sequencing project: providing services to taxonomists for standard genome sequencing and annotation.</title>
        <authorList>
            <consortium name="The Broad Institute Genomics Platform"/>
            <consortium name="The Broad Institute Genome Sequencing Center for Infectious Disease"/>
            <person name="Wu L."/>
            <person name="Ma J."/>
        </authorList>
    </citation>
    <scope>NUCLEOTIDE SEQUENCE [LARGE SCALE GENOMIC DNA]</scope>
    <source>
        <strain evidence="2">TISTR 2466</strain>
    </source>
</reference>
<name>A0ABW5S6W8_9BACL</name>
<evidence type="ECO:0000313" key="1">
    <source>
        <dbReference type="EMBL" id="MFD2694993.1"/>
    </source>
</evidence>
<sequence length="127" mass="14852">MAEVVLSDDQLQSKLLKWKKRLRLQDWEVAISIIRARDMDLDDCQGECHWNIQSKLAWIHILDPVDYEPNKSFPQDMEKTLVHELLHLHFAPFTSDDESEMIDTAHEQAIDLIARALVETDRQTNAE</sequence>
<accession>A0ABW5S6W8</accession>